<dbReference type="InterPro" id="IPR000626">
    <property type="entry name" value="Ubiquitin-like_dom"/>
</dbReference>
<sequence length="145" mass="16433">MPINITIPTNWLTRRNIPAARYRTTHGTTDAERAAGLETLQELAMSRIMEQVMRALADNDTQIRPAPPVPARQNLQYRVYVEPDFGGGMLASWIQRTDTARHLKGIVEEEMEVPVERQRLGYLGQDFGDGEMMEKYLVEEGAVDS</sequence>
<gene>
    <name evidence="2" type="ORF">DOTSEDRAFT_54710</name>
</gene>
<organism evidence="2 3">
    <name type="scientific">Dothistroma septosporum (strain NZE10 / CBS 128990)</name>
    <name type="common">Red band needle blight fungus</name>
    <name type="synonym">Mycosphaerella pini</name>
    <dbReference type="NCBI Taxonomy" id="675120"/>
    <lineage>
        <taxon>Eukaryota</taxon>
        <taxon>Fungi</taxon>
        <taxon>Dikarya</taxon>
        <taxon>Ascomycota</taxon>
        <taxon>Pezizomycotina</taxon>
        <taxon>Dothideomycetes</taxon>
        <taxon>Dothideomycetidae</taxon>
        <taxon>Mycosphaerellales</taxon>
        <taxon>Mycosphaerellaceae</taxon>
        <taxon>Dothistroma</taxon>
    </lineage>
</organism>
<name>N1PI74_DOTSN</name>
<dbReference type="HOGENOM" id="CLU_1786807_0_0_1"/>
<evidence type="ECO:0000259" key="1">
    <source>
        <dbReference type="PROSITE" id="PS50053"/>
    </source>
</evidence>
<dbReference type="SUPFAM" id="SSF54236">
    <property type="entry name" value="Ubiquitin-like"/>
    <property type="match status" value="1"/>
</dbReference>
<reference evidence="3" key="1">
    <citation type="journal article" date="2012" name="PLoS Genet.">
        <title>The genomes of the fungal plant pathogens Cladosporium fulvum and Dothistroma septosporum reveal adaptation to different hosts and lifestyles but also signatures of common ancestry.</title>
        <authorList>
            <person name="de Wit P.J.G.M."/>
            <person name="van der Burgt A."/>
            <person name="Oekmen B."/>
            <person name="Stergiopoulos I."/>
            <person name="Abd-Elsalam K.A."/>
            <person name="Aerts A.L."/>
            <person name="Bahkali A.H."/>
            <person name="Beenen H.G."/>
            <person name="Chettri P."/>
            <person name="Cox M.P."/>
            <person name="Datema E."/>
            <person name="de Vries R.P."/>
            <person name="Dhillon B."/>
            <person name="Ganley A.R."/>
            <person name="Griffiths S.A."/>
            <person name="Guo Y."/>
            <person name="Hamelin R.C."/>
            <person name="Henrissat B."/>
            <person name="Kabir M.S."/>
            <person name="Jashni M.K."/>
            <person name="Kema G."/>
            <person name="Klaubauf S."/>
            <person name="Lapidus A."/>
            <person name="Levasseur A."/>
            <person name="Lindquist E."/>
            <person name="Mehrabi R."/>
            <person name="Ohm R.A."/>
            <person name="Owen T.J."/>
            <person name="Salamov A."/>
            <person name="Schwelm A."/>
            <person name="Schijlen E."/>
            <person name="Sun H."/>
            <person name="van den Burg H.A."/>
            <person name="van Ham R.C.H.J."/>
            <person name="Zhang S."/>
            <person name="Goodwin S.B."/>
            <person name="Grigoriev I.V."/>
            <person name="Collemare J."/>
            <person name="Bradshaw R.E."/>
        </authorList>
    </citation>
    <scope>NUCLEOTIDE SEQUENCE [LARGE SCALE GENOMIC DNA]</scope>
    <source>
        <strain evidence="3">NZE10 / CBS 128990</strain>
    </source>
</reference>
<dbReference type="EMBL" id="KB446541">
    <property type="protein sequence ID" value="EME42308.1"/>
    <property type="molecule type" value="Genomic_DNA"/>
</dbReference>
<keyword evidence="3" id="KW-1185">Reference proteome</keyword>
<dbReference type="InterPro" id="IPR029071">
    <property type="entry name" value="Ubiquitin-like_domsf"/>
</dbReference>
<evidence type="ECO:0000313" key="3">
    <source>
        <dbReference type="Proteomes" id="UP000016933"/>
    </source>
</evidence>
<dbReference type="OrthoDB" id="417450at2759"/>
<dbReference type="Gene3D" id="3.10.20.90">
    <property type="entry name" value="Phosphatidylinositol 3-kinase Catalytic Subunit, Chain A, domain 1"/>
    <property type="match status" value="1"/>
</dbReference>
<dbReference type="AlphaFoldDB" id="N1PI74"/>
<proteinExistence type="predicted"/>
<protein>
    <recommendedName>
        <fullName evidence="1">Ubiquitin-like domain-containing protein</fullName>
    </recommendedName>
</protein>
<evidence type="ECO:0000313" key="2">
    <source>
        <dbReference type="EMBL" id="EME42308.1"/>
    </source>
</evidence>
<reference evidence="2 3" key="2">
    <citation type="journal article" date="2012" name="PLoS Pathog.">
        <title>Diverse lifestyles and strategies of plant pathogenesis encoded in the genomes of eighteen Dothideomycetes fungi.</title>
        <authorList>
            <person name="Ohm R.A."/>
            <person name="Feau N."/>
            <person name="Henrissat B."/>
            <person name="Schoch C.L."/>
            <person name="Horwitz B.A."/>
            <person name="Barry K.W."/>
            <person name="Condon B.J."/>
            <person name="Copeland A.C."/>
            <person name="Dhillon B."/>
            <person name="Glaser F."/>
            <person name="Hesse C.N."/>
            <person name="Kosti I."/>
            <person name="LaButti K."/>
            <person name="Lindquist E.A."/>
            <person name="Lucas S."/>
            <person name="Salamov A.A."/>
            <person name="Bradshaw R.E."/>
            <person name="Ciuffetti L."/>
            <person name="Hamelin R.C."/>
            <person name="Kema G.H.J."/>
            <person name="Lawrence C."/>
            <person name="Scott J.A."/>
            <person name="Spatafora J.W."/>
            <person name="Turgeon B.G."/>
            <person name="de Wit P.J.G.M."/>
            <person name="Zhong S."/>
            <person name="Goodwin S.B."/>
            <person name="Grigoriev I.V."/>
        </authorList>
    </citation>
    <scope>NUCLEOTIDE SEQUENCE [LARGE SCALE GENOMIC DNA]</scope>
    <source>
        <strain evidence="3">NZE10 / CBS 128990</strain>
    </source>
</reference>
<dbReference type="OMA" id="RNIRHAQ"/>
<dbReference type="Proteomes" id="UP000016933">
    <property type="component" value="Unassembled WGS sequence"/>
</dbReference>
<feature type="domain" description="Ubiquitin-like" evidence="1">
    <location>
        <begin position="94"/>
        <end position="141"/>
    </location>
</feature>
<dbReference type="PROSITE" id="PS50053">
    <property type="entry name" value="UBIQUITIN_2"/>
    <property type="match status" value="1"/>
</dbReference>
<accession>N1PI74</accession>